<dbReference type="STRING" id="35570.A0A1I8QBV4"/>
<accession>A0A1I8QBV4</accession>
<keyword evidence="2" id="KW-0547">Nucleotide-binding</keyword>
<dbReference type="OrthoDB" id="63533at2759"/>
<dbReference type="SMART" id="SM00175">
    <property type="entry name" value="RAB"/>
    <property type="match status" value="1"/>
</dbReference>
<dbReference type="KEGG" id="scac:106080735"/>
<dbReference type="GO" id="GO:0005525">
    <property type="term" value="F:GTP binding"/>
    <property type="evidence" value="ECO:0007669"/>
    <property type="project" value="InterPro"/>
</dbReference>
<dbReference type="PROSITE" id="PS51421">
    <property type="entry name" value="RAS"/>
    <property type="match status" value="1"/>
</dbReference>
<dbReference type="InterPro" id="IPR027417">
    <property type="entry name" value="P-loop_NTPase"/>
</dbReference>
<dbReference type="SUPFAM" id="SSF52540">
    <property type="entry name" value="P-loop containing nucleoside triphosphate hydrolases"/>
    <property type="match status" value="1"/>
</dbReference>
<evidence type="ECO:0000256" key="1">
    <source>
        <dbReference type="ARBA" id="ARBA00006270"/>
    </source>
</evidence>
<dbReference type="PROSITE" id="PS51419">
    <property type="entry name" value="RAB"/>
    <property type="match status" value="1"/>
</dbReference>
<reference evidence="3" key="1">
    <citation type="submission" date="2020-05" db="UniProtKB">
        <authorList>
            <consortium name="EnsemblMetazoa"/>
        </authorList>
    </citation>
    <scope>IDENTIFICATION</scope>
    <source>
        <strain evidence="3">USDA</strain>
    </source>
</reference>
<dbReference type="SMART" id="SM00174">
    <property type="entry name" value="RHO"/>
    <property type="match status" value="1"/>
</dbReference>
<dbReference type="VEuPathDB" id="VectorBase:SCAU015713"/>
<dbReference type="AlphaFoldDB" id="A0A1I8QBV4"/>
<dbReference type="InterPro" id="IPR005225">
    <property type="entry name" value="Small_GTP-bd"/>
</dbReference>
<dbReference type="SMART" id="SM00176">
    <property type="entry name" value="RAN"/>
    <property type="match status" value="1"/>
</dbReference>
<keyword evidence="4" id="KW-1185">Reference proteome</keyword>
<dbReference type="PRINTS" id="PR00449">
    <property type="entry name" value="RASTRNSFRMNG"/>
</dbReference>
<dbReference type="GO" id="GO:0003924">
    <property type="term" value="F:GTPase activity"/>
    <property type="evidence" value="ECO:0007669"/>
    <property type="project" value="InterPro"/>
</dbReference>
<organism evidence="3 4">
    <name type="scientific">Stomoxys calcitrans</name>
    <name type="common">Stable fly</name>
    <name type="synonym">Conops calcitrans</name>
    <dbReference type="NCBI Taxonomy" id="35570"/>
    <lineage>
        <taxon>Eukaryota</taxon>
        <taxon>Metazoa</taxon>
        <taxon>Ecdysozoa</taxon>
        <taxon>Arthropoda</taxon>
        <taxon>Hexapoda</taxon>
        <taxon>Insecta</taxon>
        <taxon>Pterygota</taxon>
        <taxon>Neoptera</taxon>
        <taxon>Endopterygota</taxon>
        <taxon>Diptera</taxon>
        <taxon>Brachycera</taxon>
        <taxon>Muscomorpha</taxon>
        <taxon>Muscoidea</taxon>
        <taxon>Muscidae</taxon>
        <taxon>Stomoxys</taxon>
    </lineage>
</organism>
<name>A0A1I8QBV4_STOCA</name>
<sequence>MRGIEGKVVILGSKGVGKSCLVTKYIKNTLHKDVEHVSAASFFTCKVVLEDARVKLQIWDTAGQERYKAVAPMYYRNANAAILVFDLSQYRTFTEIKSWIQELHRNVQDPLILTLVGNKLDLQASRAVSREEAVLFANSIGATYFETSAETDQGLEQVFLSTALGLLRLAREGKCRSLRQFDSCDSISTYTNNNTAFNYSTQAISNRYVYDNGNIIYLPSVPMGIPVDGEDVKATAEGRLETPSWSIEHIALGEVEPVNWCC</sequence>
<proteinExistence type="inferred from homology"/>
<dbReference type="FunFam" id="3.40.50.300:FF:001769">
    <property type="entry name" value="ras-related protein RABF2a"/>
    <property type="match status" value="1"/>
</dbReference>
<protein>
    <submittedName>
        <fullName evidence="3">Uncharacterized protein</fullName>
    </submittedName>
</protein>
<dbReference type="PANTHER" id="PTHR47978">
    <property type="match status" value="1"/>
</dbReference>
<dbReference type="Proteomes" id="UP000095300">
    <property type="component" value="Unassembled WGS sequence"/>
</dbReference>
<evidence type="ECO:0000256" key="2">
    <source>
        <dbReference type="ARBA" id="ARBA00022741"/>
    </source>
</evidence>
<dbReference type="Gene3D" id="3.40.50.300">
    <property type="entry name" value="P-loop containing nucleotide triphosphate hydrolases"/>
    <property type="match status" value="1"/>
</dbReference>
<dbReference type="InterPro" id="IPR001806">
    <property type="entry name" value="Small_GTPase"/>
</dbReference>
<evidence type="ECO:0000313" key="4">
    <source>
        <dbReference type="Proteomes" id="UP000095300"/>
    </source>
</evidence>
<dbReference type="SMART" id="SM00173">
    <property type="entry name" value="RAS"/>
    <property type="match status" value="1"/>
</dbReference>
<dbReference type="PROSITE" id="PS51420">
    <property type="entry name" value="RHO"/>
    <property type="match status" value="1"/>
</dbReference>
<evidence type="ECO:0000313" key="3">
    <source>
        <dbReference type="EnsemblMetazoa" id="SCAU015713-PA"/>
    </source>
</evidence>
<dbReference type="NCBIfam" id="TIGR00231">
    <property type="entry name" value="small_GTP"/>
    <property type="match status" value="1"/>
</dbReference>
<comment type="similarity">
    <text evidence="1">Belongs to the small GTPase superfamily. Rab family.</text>
</comment>
<dbReference type="Pfam" id="PF00071">
    <property type="entry name" value="Ras"/>
    <property type="match status" value="1"/>
</dbReference>
<gene>
    <name evidence="3" type="primary">106080735</name>
</gene>
<dbReference type="EnsemblMetazoa" id="SCAU015713-RA">
    <property type="protein sequence ID" value="SCAU015713-PA"/>
    <property type="gene ID" value="SCAU015713"/>
</dbReference>